<dbReference type="RefSeq" id="WP_310168765.1">
    <property type="nucleotide sequence ID" value="NZ_JAVDUG010000004.1"/>
</dbReference>
<sequence length="90" mass="10890">MSLQKEVHYYDHGNKKYKIIHKNKTTYWERAGAIVEFNVNIKMKVFWVFYKTVFNKDYLFPNLSDNRVELAKSEYFYGGCKDENNTQFTN</sequence>
<proteinExistence type="predicted"/>
<gene>
    <name evidence="1" type="ORF">J2W98_003829</name>
</gene>
<dbReference type="EMBL" id="JAVDUG010000004">
    <property type="protein sequence ID" value="MDR6779549.1"/>
    <property type="molecule type" value="Genomic_DNA"/>
</dbReference>
<dbReference type="Proteomes" id="UP001266807">
    <property type="component" value="Unassembled WGS sequence"/>
</dbReference>
<evidence type="ECO:0000313" key="1">
    <source>
        <dbReference type="EMBL" id="MDR6779549.1"/>
    </source>
</evidence>
<reference evidence="1 2" key="1">
    <citation type="submission" date="2023-07" db="EMBL/GenBank/DDBJ databases">
        <title>Sorghum-associated microbial communities from plants grown in Nebraska, USA.</title>
        <authorList>
            <person name="Schachtman D."/>
        </authorList>
    </citation>
    <scope>NUCLEOTIDE SEQUENCE [LARGE SCALE GENOMIC DNA]</scope>
    <source>
        <strain evidence="1 2">BE143</strain>
    </source>
</reference>
<evidence type="ECO:0000313" key="2">
    <source>
        <dbReference type="Proteomes" id="UP001266807"/>
    </source>
</evidence>
<name>A0ABU1QIT0_9BACL</name>
<protein>
    <submittedName>
        <fullName evidence="1">Uncharacterized protein</fullName>
    </submittedName>
</protein>
<comment type="caution">
    <text evidence="1">The sequence shown here is derived from an EMBL/GenBank/DDBJ whole genome shotgun (WGS) entry which is preliminary data.</text>
</comment>
<keyword evidence="2" id="KW-1185">Reference proteome</keyword>
<organism evidence="1 2">
    <name type="scientific">Paenibacillus peoriae</name>
    <dbReference type="NCBI Taxonomy" id="59893"/>
    <lineage>
        <taxon>Bacteria</taxon>
        <taxon>Bacillati</taxon>
        <taxon>Bacillota</taxon>
        <taxon>Bacilli</taxon>
        <taxon>Bacillales</taxon>
        <taxon>Paenibacillaceae</taxon>
        <taxon>Paenibacillus</taxon>
    </lineage>
</organism>
<accession>A0ABU1QIT0</accession>